<dbReference type="Proteomes" id="UP000179807">
    <property type="component" value="Unassembled WGS sequence"/>
</dbReference>
<dbReference type="Gene3D" id="1.25.10.10">
    <property type="entry name" value="Leucine-rich Repeat Variant"/>
    <property type="match status" value="1"/>
</dbReference>
<reference evidence="11" key="1">
    <citation type="submission" date="2016-10" db="EMBL/GenBank/DDBJ databases">
        <authorList>
            <person name="Benchimol M."/>
            <person name="Almeida L.G."/>
            <person name="Vasconcelos A.T."/>
            <person name="Perreira-Neves A."/>
            <person name="Rosa I.A."/>
            <person name="Tasca T."/>
            <person name="Bogo M.R."/>
            <person name="de Souza W."/>
        </authorList>
    </citation>
    <scope>NUCLEOTIDE SEQUENCE [LARGE SCALE GENOMIC DNA]</scope>
    <source>
        <strain evidence="11">K</strain>
    </source>
</reference>
<keyword evidence="12" id="KW-1185">Reference proteome</keyword>
<evidence type="ECO:0000256" key="4">
    <source>
        <dbReference type="ARBA" id="ARBA00022555"/>
    </source>
</evidence>
<dbReference type="PANTHER" id="PTHR15952">
    <property type="entry name" value="EXPORTIN-T/LOS1"/>
    <property type="match status" value="1"/>
</dbReference>
<dbReference type="GO" id="GO:0005737">
    <property type="term" value="C:cytoplasm"/>
    <property type="evidence" value="ECO:0007669"/>
    <property type="project" value="UniProtKB-SubCell"/>
</dbReference>
<dbReference type="GO" id="GO:0000049">
    <property type="term" value="F:tRNA binding"/>
    <property type="evidence" value="ECO:0007669"/>
    <property type="project" value="UniProtKB-UniRule"/>
</dbReference>
<comment type="caution">
    <text evidence="11">The sequence shown here is derived from an EMBL/GenBank/DDBJ whole genome shotgun (WGS) entry which is preliminary data.</text>
</comment>
<keyword evidence="5 9" id="KW-0694">RNA-binding</keyword>
<gene>
    <name evidence="11" type="ORF">TRFO_33876</name>
</gene>
<dbReference type="Pfam" id="PF08389">
    <property type="entry name" value="Xpo1"/>
    <property type="match status" value="1"/>
</dbReference>
<evidence type="ECO:0000256" key="3">
    <source>
        <dbReference type="ARBA" id="ARBA00022490"/>
    </source>
</evidence>
<evidence type="ECO:0000256" key="2">
    <source>
        <dbReference type="ARBA" id="ARBA00018928"/>
    </source>
</evidence>
<dbReference type="InterPro" id="IPR016024">
    <property type="entry name" value="ARM-type_fold"/>
</dbReference>
<dbReference type="SUPFAM" id="SSF48371">
    <property type="entry name" value="ARM repeat"/>
    <property type="match status" value="1"/>
</dbReference>
<evidence type="ECO:0000256" key="6">
    <source>
        <dbReference type="ARBA" id="ARBA00023242"/>
    </source>
</evidence>
<keyword evidence="3 9" id="KW-0963">Cytoplasm</keyword>
<sequence length="850" mass="97533">MTDYSHVDQQFLIVSTPQNAPNQQVLTQAIEFVNNFQQTPQCLEYVLMTYVQQQNPLIRMQQLIFLKKWCKFMWENMNQDIYNNLRELLFTEANHIMFKDNQVFINQVTDAQAMFIWRAFPDQWPTFWTDIFNKFQPDFVLCFIYAFTKYASILNGADNLVYNKIKNAMRSNSSDRNVAQFVINFMGKGNINAFEIFSSLCKWVNVDYILTNESIGAVLGALSNPSFSVHSLNIFTRLVQRGMPSDNKYSLIQNLNIPTIISSILNICQDPKIAQSAASLINAAGQEIINFQLVGPFAEMALNFLLHPNEDVSVLVIPFLLRLAKTNPQNSQTILEKALTKLDSYLVTSIENFGTIDKVDYLEQITNLTHIALTQDYPNNFAYMINQWGDGSIVNTNLPRACSIIHSIQDVLSSGEPKQMINEFVMRFFPIIQIEPDNPLQVFAIADFIRFFIAVGDNYQKEQVSAVFREVCRISMSPSITDEQVKNEISSMLITFIKKMNVKIEFDPQIIMVFVSTLNNQFVAAAGLLIRNLQVNQGPIFEECMKQLQIVLQQNQREDAIHVVLSFVRSLKYGKDAPHVQYVFNFLNSIKEMCAQNDSLLAFYIRTVYSSLAERGFRIIMECVNLCSGNQSITALCDAAQALLKSDGITKEWIKVFLVSLINPILDKFVSVQTWESESEENKEILSMTCSFIKLFGLTLSICPEFIDQNVYVRMSSFVAAALTHNFDQPDLVEQIIVYLGQLLKKNPEPVYTDLAIRSLNCLYSDKFDPQLKPWFRVCKRLSRLHQEMLKMNTEQAMITIQKSFGNFNAQQQHIEHYLNVLGLERPRDVTAQVRVFFIDFVKYKASIGQ</sequence>
<protein>
    <recommendedName>
        <fullName evidence="2 9">Exportin-T</fullName>
    </recommendedName>
    <alternativeName>
        <fullName evidence="7 9">Exportin(tRNA)</fullName>
    </alternativeName>
    <alternativeName>
        <fullName evidence="8 9">tRNA exportin</fullName>
    </alternativeName>
</protein>
<dbReference type="OrthoDB" id="26399at2759"/>
<dbReference type="PANTHER" id="PTHR15952:SF11">
    <property type="entry name" value="EXPORTIN-T"/>
    <property type="match status" value="1"/>
</dbReference>
<dbReference type="GO" id="GO:0005643">
    <property type="term" value="C:nuclear pore"/>
    <property type="evidence" value="ECO:0007669"/>
    <property type="project" value="TreeGrafter"/>
</dbReference>
<dbReference type="InterPro" id="IPR040017">
    <property type="entry name" value="XPOT"/>
</dbReference>
<evidence type="ECO:0000256" key="1">
    <source>
        <dbReference type="ARBA" id="ARBA00004496"/>
    </source>
</evidence>
<dbReference type="GO" id="GO:0071528">
    <property type="term" value="P:tRNA re-export from nucleus"/>
    <property type="evidence" value="ECO:0007669"/>
    <property type="project" value="UniProtKB-UniRule"/>
</dbReference>
<proteinExistence type="inferred from homology"/>
<dbReference type="InterPro" id="IPR013598">
    <property type="entry name" value="Exportin-1/Importin-b-like"/>
</dbReference>
<name>A0A1J4JMF7_9EUKA</name>
<evidence type="ECO:0000313" key="12">
    <source>
        <dbReference type="Proteomes" id="UP000179807"/>
    </source>
</evidence>
<dbReference type="EMBL" id="MLAK01000995">
    <property type="protein sequence ID" value="OHS99615.1"/>
    <property type="molecule type" value="Genomic_DNA"/>
</dbReference>
<dbReference type="InterPro" id="IPR011989">
    <property type="entry name" value="ARM-like"/>
</dbReference>
<dbReference type="GeneID" id="94844038"/>
<keyword evidence="4 9" id="KW-0820">tRNA-binding</keyword>
<keyword evidence="9" id="KW-0813">Transport</keyword>
<feature type="domain" description="Exportin-1/Importin-beta-like" evidence="10">
    <location>
        <begin position="103"/>
        <end position="234"/>
    </location>
</feature>
<keyword evidence="6 9" id="KW-0539">Nucleus</keyword>
<dbReference type="AlphaFoldDB" id="A0A1J4JMF7"/>
<dbReference type="RefSeq" id="XP_068352752.1">
    <property type="nucleotide sequence ID" value="XM_068509334.1"/>
</dbReference>
<dbReference type="VEuPathDB" id="TrichDB:TRFO_33876"/>
<comment type="function">
    <text evidence="9">tRNA nucleus export receptor which facilitates tRNA translocation across the nuclear pore complex.</text>
</comment>
<evidence type="ECO:0000256" key="7">
    <source>
        <dbReference type="ARBA" id="ARBA00029784"/>
    </source>
</evidence>
<evidence type="ECO:0000256" key="8">
    <source>
        <dbReference type="ARBA" id="ARBA00032199"/>
    </source>
</evidence>
<dbReference type="GO" id="GO:0031267">
    <property type="term" value="F:small GTPase binding"/>
    <property type="evidence" value="ECO:0007669"/>
    <property type="project" value="InterPro"/>
</dbReference>
<evidence type="ECO:0000259" key="10">
    <source>
        <dbReference type="Pfam" id="PF08389"/>
    </source>
</evidence>
<dbReference type="GO" id="GO:0016363">
    <property type="term" value="C:nuclear matrix"/>
    <property type="evidence" value="ECO:0007669"/>
    <property type="project" value="TreeGrafter"/>
</dbReference>
<organism evidence="11 12">
    <name type="scientific">Tritrichomonas foetus</name>
    <dbReference type="NCBI Taxonomy" id="1144522"/>
    <lineage>
        <taxon>Eukaryota</taxon>
        <taxon>Metamonada</taxon>
        <taxon>Parabasalia</taxon>
        <taxon>Tritrichomonadida</taxon>
        <taxon>Tritrichomonadidae</taxon>
        <taxon>Tritrichomonas</taxon>
    </lineage>
</organism>
<evidence type="ECO:0000313" key="11">
    <source>
        <dbReference type="EMBL" id="OHS99615.1"/>
    </source>
</evidence>
<evidence type="ECO:0000256" key="9">
    <source>
        <dbReference type="RuleBase" id="RU366037"/>
    </source>
</evidence>
<comment type="similarity">
    <text evidence="9">Belongs to the exportin family.</text>
</comment>
<evidence type="ECO:0000256" key="5">
    <source>
        <dbReference type="ARBA" id="ARBA00022884"/>
    </source>
</evidence>
<comment type="subcellular location">
    <subcellularLocation>
        <location evidence="1 9">Cytoplasm</location>
    </subcellularLocation>
    <subcellularLocation>
        <location evidence="9">Nucleus</location>
    </subcellularLocation>
    <text evidence="9">Shuttles between the nucleus and the cytoplasm.</text>
</comment>
<accession>A0A1J4JMF7</accession>